<feature type="binding site" evidence="6">
    <location>
        <position position="221"/>
    </location>
    <ligand>
        <name>FAD</name>
        <dbReference type="ChEBI" id="CHEBI:57692"/>
    </ligand>
</feature>
<dbReference type="PANTHER" id="PTHR11552">
    <property type="entry name" value="GLUCOSE-METHANOL-CHOLINE GMC OXIDOREDUCTASE"/>
    <property type="match status" value="1"/>
</dbReference>
<dbReference type="PIRSF" id="PIRSF000137">
    <property type="entry name" value="Alcohol_oxidase"/>
    <property type="match status" value="1"/>
</dbReference>
<dbReference type="GO" id="GO:0008812">
    <property type="term" value="F:choline dehydrogenase activity"/>
    <property type="evidence" value="ECO:0007669"/>
    <property type="project" value="TreeGrafter"/>
</dbReference>
<dbReference type="GO" id="GO:0019285">
    <property type="term" value="P:glycine betaine biosynthetic process from choline"/>
    <property type="evidence" value="ECO:0007669"/>
    <property type="project" value="TreeGrafter"/>
</dbReference>
<dbReference type="Pfam" id="PF00732">
    <property type="entry name" value="GMC_oxred_N"/>
    <property type="match status" value="1"/>
</dbReference>
<dbReference type="eggNOG" id="COG2303">
    <property type="taxonomic scope" value="Bacteria"/>
</dbReference>
<dbReference type="PANTHER" id="PTHR11552:SF147">
    <property type="entry name" value="CHOLINE DEHYDROGENASE, MITOCHONDRIAL"/>
    <property type="match status" value="1"/>
</dbReference>
<keyword evidence="3" id="KW-0285">Flavoprotein</keyword>
<evidence type="ECO:0000256" key="4">
    <source>
        <dbReference type="ARBA" id="ARBA00022827"/>
    </source>
</evidence>
<dbReference type="InterPro" id="IPR000172">
    <property type="entry name" value="GMC_OxRdtase_N"/>
</dbReference>
<organism evidence="8">
    <name type="scientific">Burkholderia sp. (strain CCGE1003)</name>
    <dbReference type="NCBI Taxonomy" id="640512"/>
    <lineage>
        <taxon>Bacteria</taxon>
        <taxon>Pseudomonadati</taxon>
        <taxon>Pseudomonadota</taxon>
        <taxon>Betaproteobacteria</taxon>
        <taxon>Burkholderiales</taxon>
        <taxon>Burkholderiaceae</taxon>
        <taxon>Burkholderia</taxon>
    </lineage>
</organism>
<dbReference type="OrthoDB" id="9785276at2"/>
<dbReference type="Gene3D" id="3.50.50.60">
    <property type="entry name" value="FAD/NAD(P)-binding domain"/>
    <property type="match status" value="1"/>
</dbReference>
<evidence type="ECO:0000256" key="1">
    <source>
        <dbReference type="ARBA" id="ARBA00001974"/>
    </source>
</evidence>
<feature type="binding site" evidence="6">
    <location>
        <position position="436"/>
    </location>
    <ligand>
        <name>substrate</name>
    </ligand>
</feature>
<dbReference type="EMBL" id="CP002217">
    <property type="protein sequence ID" value="ADN56706.1"/>
    <property type="molecule type" value="Genomic_DNA"/>
</dbReference>
<protein>
    <submittedName>
        <fullName evidence="8">Glucose-methanol-choline oxidoreductase</fullName>
    </submittedName>
</protein>
<dbReference type="InterPro" id="IPR036188">
    <property type="entry name" value="FAD/NAD-bd_sf"/>
</dbReference>
<evidence type="ECO:0000259" key="7">
    <source>
        <dbReference type="PROSITE" id="PS00624"/>
    </source>
</evidence>
<keyword evidence="5" id="KW-0520">NAD</keyword>
<dbReference type="KEGG" id="bgf:BC1003_0713"/>
<evidence type="ECO:0000256" key="2">
    <source>
        <dbReference type="ARBA" id="ARBA00010790"/>
    </source>
</evidence>
<feature type="domain" description="Glucose-methanol-choline oxidoreductase N-terminal" evidence="7">
    <location>
        <begin position="252"/>
        <end position="266"/>
    </location>
</feature>
<evidence type="ECO:0000313" key="8">
    <source>
        <dbReference type="EMBL" id="ADN56706.1"/>
    </source>
</evidence>
<evidence type="ECO:0000256" key="5">
    <source>
        <dbReference type="ARBA" id="ARBA00023027"/>
    </source>
</evidence>
<feature type="binding site" evidence="6">
    <location>
        <begin position="91"/>
        <end position="94"/>
    </location>
    <ligand>
        <name>FAD</name>
        <dbReference type="ChEBI" id="CHEBI:57692"/>
    </ligand>
</feature>
<dbReference type="InterPro" id="IPR012132">
    <property type="entry name" value="GMC_OxRdtase"/>
</dbReference>
<dbReference type="Pfam" id="PF05199">
    <property type="entry name" value="GMC_oxred_C"/>
    <property type="match status" value="1"/>
</dbReference>
<sequence>MRNQFDIVIIGGGSAGAVLANRLSADPGRSVLLLEAGQAYRPNAFPPVLWNADHAAGDEAHDWGYRAKTYEGGKSIPAWRAKALGGCSAVNAAVAIRARPADFAKWNASGVSGWAFDEVLECFKSIENTPDGDDRYRGRHGPLPVRQRRRHELTPAVNRFVDGALQCSYSYVEDFNGEEQAGVSPYPLNVISGRRINTGIAFLDDGVRARPNLMIKGGVEVDRVVIEGSRATGVVDVDGNRYSAGTVVLCAGAFGSPAILMRSGIGPADHLNDLNIPLVADLPVGKRLQEHPFYYNVYALKPEANGMFPAAGAILWTASSEAEPGDLDLHVSATHLFDPALSPTGGALVLAASVTQPESVGHVRLKSRDARIAPEIVYNFLTTERDRRRMIECVKIARRIGRSQAFSAAVAHEMTPGASVSDNELEQEILTNLDAYAHPTSTVPMGNDGVVDGEGRVRGIDCLMVVDASIMPLIPSAPTNLTTLMIAEYIAVRVFAAP</sequence>
<evidence type="ECO:0000256" key="6">
    <source>
        <dbReference type="PIRSR" id="PIRSR000137-2"/>
    </source>
</evidence>
<comment type="similarity">
    <text evidence="2">Belongs to the GMC oxidoreductase family.</text>
</comment>
<dbReference type="SUPFAM" id="SSF51905">
    <property type="entry name" value="FAD/NAD(P)-binding domain"/>
    <property type="match status" value="1"/>
</dbReference>
<dbReference type="GO" id="GO:0050660">
    <property type="term" value="F:flavin adenine dinucleotide binding"/>
    <property type="evidence" value="ECO:0007669"/>
    <property type="project" value="InterPro"/>
</dbReference>
<accession>E1T9R0</accession>
<reference evidence="8" key="1">
    <citation type="submission" date="2010-09" db="EMBL/GenBank/DDBJ databases">
        <title>Complete sequence of chromosome1 of Burkholderia sp. CCGE1003.</title>
        <authorList>
            <consortium name="US DOE Joint Genome Institute"/>
            <person name="Lucas S."/>
            <person name="Copeland A."/>
            <person name="Lapidus A."/>
            <person name="Cheng J.-F."/>
            <person name="Bruce D."/>
            <person name="Goodwin L."/>
            <person name="Pitluck S."/>
            <person name="Daligault H."/>
            <person name="Davenport K."/>
            <person name="Detter J.C."/>
            <person name="Han C."/>
            <person name="Tapia R."/>
            <person name="Land M."/>
            <person name="Hauser L."/>
            <person name="Jeffries C."/>
            <person name="Kyrpides N."/>
            <person name="Ivanova N."/>
            <person name="Ovchinnikova G."/>
            <person name="Martinez-Romero E."/>
            <person name="Rogel M.A."/>
            <person name="Auchtung J."/>
            <person name="Tiedje J.M."/>
            <person name="Woyke T."/>
        </authorList>
    </citation>
    <scope>NUCLEOTIDE SEQUENCE</scope>
    <source>
        <strain evidence="8">CCGE1003</strain>
    </source>
</reference>
<dbReference type="SUPFAM" id="SSF54373">
    <property type="entry name" value="FAD-linked reductases, C-terminal domain"/>
    <property type="match status" value="1"/>
</dbReference>
<proteinExistence type="inferred from homology"/>
<dbReference type="STRING" id="640512.BC1003_0713"/>
<evidence type="ECO:0000256" key="3">
    <source>
        <dbReference type="ARBA" id="ARBA00022630"/>
    </source>
</evidence>
<dbReference type="AlphaFoldDB" id="E1T9R0"/>
<gene>
    <name evidence="8" type="ordered locus">BC1003_0713</name>
</gene>
<dbReference type="Gene3D" id="3.30.410.40">
    <property type="match status" value="1"/>
</dbReference>
<dbReference type="GO" id="GO:0016020">
    <property type="term" value="C:membrane"/>
    <property type="evidence" value="ECO:0007669"/>
    <property type="project" value="TreeGrafter"/>
</dbReference>
<dbReference type="HOGENOM" id="CLU_002865_7_1_4"/>
<dbReference type="PROSITE" id="PS00624">
    <property type="entry name" value="GMC_OXRED_2"/>
    <property type="match status" value="1"/>
</dbReference>
<name>E1T9R0_BURSG</name>
<comment type="cofactor">
    <cofactor evidence="1 6">
        <name>FAD</name>
        <dbReference type="ChEBI" id="CHEBI:57692"/>
    </cofactor>
</comment>
<dbReference type="InterPro" id="IPR007867">
    <property type="entry name" value="GMC_OxRtase_C"/>
</dbReference>
<keyword evidence="4 6" id="KW-0274">FAD</keyword>